<dbReference type="GO" id="GO:0005524">
    <property type="term" value="F:ATP binding"/>
    <property type="evidence" value="ECO:0007669"/>
    <property type="project" value="InterPro"/>
</dbReference>
<proteinExistence type="predicted"/>
<name>A0A5S6QV44_TRIMR</name>
<dbReference type="WBParaSite" id="TMUE_3000011281.1">
    <property type="protein sequence ID" value="TMUE_3000011281.1"/>
    <property type="gene ID" value="WBGene00301273"/>
</dbReference>
<evidence type="ECO:0000259" key="1">
    <source>
        <dbReference type="PROSITE" id="PS50526"/>
    </source>
</evidence>
<dbReference type="AlphaFoldDB" id="A0A5S6QV44"/>
<keyword evidence="2" id="KW-1185">Reference proteome</keyword>
<feature type="domain" description="RdRp catalytic" evidence="1">
    <location>
        <begin position="1"/>
        <end position="94"/>
    </location>
</feature>
<evidence type="ECO:0000313" key="2">
    <source>
        <dbReference type="Proteomes" id="UP000046395"/>
    </source>
</evidence>
<dbReference type="GO" id="GO:0004482">
    <property type="term" value="F:mRNA 5'-cap (guanine-N7-)-methyltransferase activity"/>
    <property type="evidence" value="ECO:0007669"/>
    <property type="project" value="InterPro"/>
</dbReference>
<protein>
    <submittedName>
        <fullName evidence="3">RdRp catalytic domain-containing protein</fullName>
    </submittedName>
</protein>
<evidence type="ECO:0000313" key="3">
    <source>
        <dbReference type="WBParaSite" id="TMUE_3000011281.1"/>
    </source>
</evidence>
<dbReference type="PROSITE" id="PS50526">
    <property type="entry name" value="RDRP_SSRNA_NEG_NONSEG"/>
    <property type="match status" value="1"/>
</dbReference>
<dbReference type="InterPro" id="IPR014023">
    <property type="entry name" value="Mononeg_RNA_pol_cat"/>
</dbReference>
<dbReference type="Pfam" id="PF00946">
    <property type="entry name" value="Mononeg_RNA_pol"/>
    <property type="match status" value="1"/>
</dbReference>
<organism evidence="2 3">
    <name type="scientific">Trichuris muris</name>
    <name type="common">Mouse whipworm</name>
    <dbReference type="NCBI Taxonomy" id="70415"/>
    <lineage>
        <taxon>Eukaryota</taxon>
        <taxon>Metazoa</taxon>
        <taxon>Ecdysozoa</taxon>
        <taxon>Nematoda</taxon>
        <taxon>Enoplea</taxon>
        <taxon>Dorylaimia</taxon>
        <taxon>Trichinellida</taxon>
        <taxon>Trichuridae</taxon>
        <taxon>Trichuris</taxon>
    </lineage>
</organism>
<dbReference type="Proteomes" id="UP000046395">
    <property type="component" value="Unassembled WGS sequence"/>
</dbReference>
<reference evidence="3" key="1">
    <citation type="submission" date="2019-12" db="UniProtKB">
        <authorList>
            <consortium name="WormBaseParasite"/>
        </authorList>
    </citation>
    <scope>IDENTIFICATION</scope>
</reference>
<sequence>MNYGMMMNQGKRGSGKKVGQRLQLQPLSMLKLSLVSTESSQDKEITRAELKERVSKYMAVLIETFYDIGMPVKKEESCFTLGLFAYGKDLLYEWVYLPVTVKRCSRIVSDVNDVFHWLAVQFK</sequence>
<accession>A0A5S6QV44</accession>
<dbReference type="GO" id="GO:0003968">
    <property type="term" value="F:RNA-directed RNA polymerase activity"/>
    <property type="evidence" value="ECO:0007669"/>
    <property type="project" value="InterPro"/>
</dbReference>